<dbReference type="Pfam" id="PF00169">
    <property type="entry name" value="PH"/>
    <property type="match status" value="1"/>
</dbReference>
<evidence type="ECO:0000256" key="3">
    <source>
        <dbReference type="ARBA" id="ARBA00006962"/>
    </source>
</evidence>
<evidence type="ECO:0000256" key="4">
    <source>
        <dbReference type="ARBA" id="ARBA00012650"/>
    </source>
</evidence>
<comment type="caution">
    <text evidence="14">The sequence shown here is derived from an EMBL/GenBank/DDBJ whole genome shotgun (WGS) entry which is preliminary data.</text>
</comment>
<dbReference type="EC" id="2.4.1.173" evidence="4"/>
<evidence type="ECO:0000313" key="15">
    <source>
        <dbReference type="Proteomes" id="UP001562354"/>
    </source>
</evidence>
<dbReference type="CDD" id="cd13216">
    <property type="entry name" value="PH-GRAM2_AGT26"/>
    <property type="match status" value="1"/>
</dbReference>
<dbReference type="RefSeq" id="XP_069203711.1">
    <property type="nucleotide sequence ID" value="XM_069340237.1"/>
</dbReference>
<feature type="region of interest" description="Disordered" evidence="12">
    <location>
        <begin position="196"/>
        <end position="226"/>
    </location>
</feature>
<protein>
    <recommendedName>
        <fullName evidence="4">sterol 3beta-glucosyltransferase</fullName>
        <ecNumber evidence="4">2.4.1.173</ecNumber>
    </recommendedName>
    <alternativeName>
        <fullName evidence="9">Autophagy-related protein 26</fullName>
    </alternativeName>
</protein>
<keyword evidence="5" id="KW-0963">Cytoplasm</keyword>
<dbReference type="InterPro" id="IPR050426">
    <property type="entry name" value="Glycosyltransferase_28"/>
</dbReference>
<comment type="catalytic activity">
    <reaction evidence="10">
        <text>ergosterol + UDP-alpha-D-glucose = ergosteryl 3-beta-D-glucoside + UDP + H(+)</text>
        <dbReference type="Rhea" id="RHEA:61836"/>
        <dbReference type="ChEBI" id="CHEBI:15378"/>
        <dbReference type="ChEBI" id="CHEBI:16933"/>
        <dbReference type="ChEBI" id="CHEBI:52973"/>
        <dbReference type="ChEBI" id="CHEBI:58223"/>
        <dbReference type="ChEBI" id="CHEBI:58885"/>
    </reaction>
    <physiologicalReaction direction="left-to-right" evidence="10">
        <dbReference type="Rhea" id="RHEA:61837"/>
    </physiologicalReaction>
</comment>
<dbReference type="CDD" id="cd13215">
    <property type="entry name" value="PH-GRAM1_AGT26"/>
    <property type="match status" value="1"/>
</dbReference>
<name>A0ABR3PMR6_9PEZI</name>
<keyword evidence="7" id="KW-0808">Transferase</keyword>
<feature type="region of interest" description="Disordered" evidence="12">
    <location>
        <begin position="581"/>
        <end position="675"/>
    </location>
</feature>
<dbReference type="SMART" id="SM00233">
    <property type="entry name" value="PH"/>
    <property type="match status" value="1"/>
</dbReference>
<dbReference type="InterPro" id="IPR004182">
    <property type="entry name" value="GRAM"/>
</dbReference>
<dbReference type="Pfam" id="PF06722">
    <property type="entry name" value="EryCIII-like_C"/>
    <property type="match status" value="1"/>
</dbReference>
<comment type="subcellular location">
    <subcellularLocation>
        <location evidence="2">Cytoplasm</location>
    </subcellularLocation>
    <subcellularLocation>
        <location evidence="1">Membrane</location>
        <topology evidence="1">Peripheral membrane protein</topology>
    </subcellularLocation>
</comment>
<feature type="compositionally biased region" description="Polar residues" evidence="12">
    <location>
        <begin position="666"/>
        <end position="675"/>
    </location>
</feature>
<keyword evidence="6" id="KW-0328">Glycosyltransferase</keyword>
<dbReference type="PANTHER" id="PTHR48050">
    <property type="entry name" value="STEROL 3-BETA-GLUCOSYLTRANSFERASE"/>
    <property type="match status" value="1"/>
</dbReference>
<dbReference type="PANTHER" id="PTHR48050:SF25">
    <property type="entry name" value="STEROL 3-BETA-GLUCOSYLTRANSFERASE"/>
    <property type="match status" value="1"/>
</dbReference>
<dbReference type="SMART" id="SM00568">
    <property type="entry name" value="GRAM"/>
    <property type="match status" value="2"/>
</dbReference>
<dbReference type="GeneID" id="95974797"/>
<feature type="compositionally biased region" description="Polar residues" evidence="12">
    <location>
        <begin position="91"/>
        <end position="112"/>
    </location>
</feature>
<evidence type="ECO:0000313" key="14">
    <source>
        <dbReference type="EMBL" id="KAL1310862.1"/>
    </source>
</evidence>
<feature type="domain" description="PH" evidence="13">
    <location>
        <begin position="281"/>
        <end position="380"/>
    </location>
</feature>
<feature type="compositionally biased region" description="Basic residues" evidence="12">
    <location>
        <begin position="1"/>
        <end position="16"/>
    </location>
</feature>
<feature type="compositionally biased region" description="Polar residues" evidence="12">
    <location>
        <begin position="211"/>
        <end position="223"/>
    </location>
</feature>
<feature type="compositionally biased region" description="Polar residues" evidence="12">
    <location>
        <begin position="630"/>
        <end position="641"/>
    </location>
</feature>
<dbReference type="InterPro" id="IPR048066">
    <property type="entry name" value="ATG26_PH_GRAM1"/>
</dbReference>
<dbReference type="Pfam" id="PF02893">
    <property type="entry name" value="GRAM"/>
    <property type="match status" value="1"/>
</dbReference>
<dbReference type="InterPro" id="IPR011993">
    <property type="entry name" value="PH-like_dom_sf"/>
</dbReference>
<feature type="region of interest" description="Disordered" evidence="12">
    <location>
        <begin position="1"/>
        <end position="55"/>
    </location>
</feature>
<accession>A0ABR3PMR6</accession>
<evidence type="ECO:0000256" key="12">
    <source>
        <dbReference type="SAM" id="MobiDB-lite"/>
    </source>
</evidence>
<feature type="compositionally biased region" description="Pro residues" evidence="12">
    <location>
        <begin position="161"/>
        <end position="172"/>
    </location>
</feature>
<dbReference type="Proteomes" id="UP001562354">
    <property type="component" value="Unassembled WGS sequence"/>
</dbReference>
<sequence length="1437" mass="160058">MSAHDARRRSPLGRRPGRQDRERALSMELPERLRYNEQEEKEELKAARRADQPQPFMAQSVFGIFAATQSKMNSQTSYDDHMDASEDELESNSASARQQPPQGNSSGKQASQSSTKSRLRLSKPRLLRAIPGIKSKPALPATTMSTSPHYAPSSLRSSPSPSVPTPAVPSPPQEQEDPTPDEAPFMSQMLQARANADIDSSEATLTRPKSGRQSPNQGSSTRRPSLALPEALKDIFDFENAEEVIAEYKCWYLQSVLLEGYMYITQNHISFYAYLPKKGNVVIKSGHLSKRGRHNPQYRRYWFVLKGDVLSYYQNRNDPYFPRDSIDLRYGISAQVVPDRAGAKDNDTFSVTTNTRTFYFRADSAQSANEWVKQLQKIIFRSRNDGDSVKISIPTDNVLEIEENPLLDFADTIRIKVIDNDETFAMDEYFFSFFGSDGANALHDLRVMTQNTVAQRAITSDKDAHVHDRALGQKLSPMANVTSPCLAPGTLHEHVRAELSPSSSHLSSFQSPSTSGELSRSNLDIGQPLFDRSRSKRGKNLQARPSPYEPGQRKEHFPTSHESQYSSDAFATSSENIDQNMVESREGTDTSGSQILSGSKMFHDPTIRKIKATAADENTEQRSAWHSEDTSSGSERVSSTPRSKHEASIGRKSSAATSKAEGEDGQTAQQAESSSALGGIIRAGTIPIQRATGYLRGPGKAVASLLGTSPMGYYDRVTGMIAGGQRHYTEVEGLSPNDHVRDPDDEADVQHAERRFREHFALPDSERLVATYFAFLHRVLPMYGKIYVGTTKLCFRSLLLGTRTKLIVPLKDIMTVEKEKGFRLGYQGMVVVIRGHEEIFFEFGKQAHRDDCTITILRLTDTVTSVKETVVLQDGEHRTPESQAAAVAAAAENDRLTHAREEGQADRSIHSHSTLYEPEADTPAVLFDDTYASMLDFKPPKSLRVVCLTIGSRGDVQPYIALCKGLIADGHRPKIVTHAEFKDWVESHGIDFAPVGGNPADLMRICVEYGMFTPSFLLEANLKFRGFVRELLDTAWAACKDAELLVESPSAMAGIHIAEALGIPYFRAFTMPWTRTRAYPHAFAVPGHRLGGAYNWMTYVLFDHLFWQSTSWMVNRWRGDSLELKPTTADKLQQDKVPFLYNFSPSVVPPPLDFSEWIRVTGYWFLDEGLDYKAARALQDFIDKARQAKQRLVYIGFGSVVVSNSKELTQNVVDAVLKADVRCILAKGWSDRLDKGPVDNKAIEVPLPSSILQVTDPVPHDWLFRQVDAVVHHGGAGTTGASIRAGVPTVIHPFFGDQFFFSSRVQDLGVGIEVKHITTKSLGRALWIACHDHRMREKAKALGEQIRSEDGVGTAIKAIYRDMEYARTLVKKREPSTKPTGESSSGDTEEDDEEEEVEEWTLVDNDSDPEAASPKAMMQPERARSASKGRRRSGLTH</sequence>
<feature type="compositionally biased region" description="Basic residues" evidence="12">
    <location>
        <begin position="117"/>
        <end position="126"/>
    </location>
</feature>
<feature type="region of interest" description="Disordered" evidence="12">
    <location>
        <begin position="1371"/>
        <end position="1437"/>
    </location>
</feature>
<evidence type="ECO:0000256" key="8">
    <source>
        <dbReference type="ARBA" id="ARBA00023136"/>
    </source>
</evidence>
<dbReference type="InterPro" id="IPR010610">
    <property type="entry name" value="EryCIII-like_C"/>
</dbReference>
<keyword evidence="15" id="KW-1185">Reference proteome</keyword>
<evidence type="ECO:0000256" key="5">
    <source>
        <dbReference type="ARBA" id="ARBA00022490"/>
    </source>
</evidence>
<evidence type="ECO:0000259" key="13">
    <source>
        <dbReference type="PROSITE" id="PS50003"/>
    </source>
</evidence>
<dbReference type="InterPro" id="IPR048065">
    <property type="entry name" value="ATG26_PH_GRAM2"/>
</dbReference>
<gene>
    <name evidence="14" type="ORF">AAFC00_001094</name>
</gene>
<feature type="compositionally biased region" description="Basic and acidic residues" evidence="12">
    <location>
        <begin position="619"/>
        <end position="629"/>
    </location>
</feature>
<evidence type="ECO:0000256" key="6">
    <source>
        <dbReference type="ARBA" id="ARBA00022676"/>
    </source>
</evidence>
<dbReference type="Pfam" id="PF03033">
    <property type="entry name" value="Glyco_transf_28"/>
    <property type="match status" value="1"/>
</dbReference>
<organism evidence="14 15">
    <name type="scientific">Neodothiora populina</name>
    <dbReference type="NCBI Taxonomy" id="2781224"/>
    <lineage>
        <taxon>Eukaryota</taxon>
        <taxon>Fungi</taxon>
        <taxon>Dikarya</taxon>
        <taxon>Ascomycota</taxon>
        <taxon>Pezizomycotina</taxon>
        <taxon>Dothideomycetes</taxon>
        <taxon>Dothideomycetidae</taxon>
        <taxon>Dothideales</taxon>
        <taxon>Dothioraceae</taxon>
        <taxon>Neodothiora</taxon>
    </lineage>
</organism>
<dbReference type="EMBL" id="JBFMKM010000003">
    <property type="protein sequence ID" value="KAL1310862.1"/>
    <property type="molecule type" value="Genomic_DNA"/>
</dbReference>
<dbReference type="Gene3D" id="2.30.29.30">
    <property type="entry name" value="Pleckstrin-homology domain (PH domain)/Phosphotyrosine-binding domain (PTB)"/>
    <property type="match status" value="3"/>
</dbReference>
<comment type="similarity">
    <text evidence="3">Belongs to the glycosyltransferase 28 family.</text>
</comment>
<dbReference type="InterPro" id="IPR002213">
    <property type="entry name" value="UDP_glucos_trans"/>
</dbReference>
<proteinExistence type="inferred from homology"/>
<evidence type="ECO:0000256" key="2">
    <source>
        <dbReference type="ARBA" id="ARBA00004496"/>
    </source>
</evidence>
<evidence type="ECO:0000256" key="1">
    <source>
        <dbReference type="ARBA" id="ARBA00004170"/>
    </source>
</evidence>
<evidence type="ECO:0000256" key="11">
    <source>
        <dbReference type="ARBA" id="ARBA00049453"/>
    </source>
</evidence>
<evidence type="ECO:0000256" key="7">
    <source>
        <dbReference type="ARBA" id="ARBA00022679"/>
    </source>
</evidence>
<evidence type="ECO:0000256" key="10">
    <source>
        <dbReference type="ARBA" id="ARBA00047886"/>
    </source>
</evidence>
<dbReference type="SUPFAM" id="SSF50729">
    <property type="entry name" value="PH domain-like"/>
    <property type="match status" value="1"/>
</dbReference>
<feature type="region of interest" description="Disordered" evidence="12">
    <location>
        <begin position="497"/>
        <end position="567"/>
    </location>
</feature>
<feature type="compositionally biased region" description="Low complexity" evidence="12">
    <location>
        <begin position="500"/>
        <end position="515"/>
    </location>
</feature>
<dbReference type="SUPFAM" id="SSF53756">
    <property type="entry name" value="UDP-Glycosyltransferase/glycogen phosphorylase"/>
    <property type="match status" value="1"/>
</dbReference>
<feature type="compositionally biased region" description="Basic and acidic residues" evidence="12">
    <location>
        <begin position="17"/>
        <end position="51"/>
    </location>
</feature>
<comment type="catalytic activity">
    <reaction evidence="11">
        <text>a sterol + UDP-alpha-D-glucose = a sterol 3-beta-D-glucoside + UDP + H(+)</text>
        <dbReference type="Rhea" id="RHEA:22724"/>
        <dbReference type="ChEBI" id="CHEBI:15378"/>
        <dbReference type="ChEBI" id="CHEBI:15889"/>
        <dbReference type="ChEBI" id="CHEBI:37424"/>
        <dbReference type="ChEBI" id="CHEBI:58223"/>
        <dbReference type="ChEBI" id="CHEBI:58885"/>
        <dbReference type="EC" id="2.4.1.173"/>
    </reaction>
    <physiologicalReaction direction="left-to-right" evidence="11">
        <dbReference type="Rhea" id="RHEA:22725"/>
    </physiologicalReaction>
</comment>
<dbReference type="InterPro" id="IPR004276">
    <property type="entry name" value="GlycoTrans_28_N"/>
</dbReference>
<feature type="region of interest" description="Disordered" evidence="12">
    <location>
        <begin position="72"/>
        <end position="183"/>
    </location>
</feature>
<keyword evidence="8" id="KW-0472">Membrane</keyword>
<dbReference type="CDD" id="cd03784">
    <property type="entry name" value="GT1_Gtf-like"/>
    <property type="match status" value="1"/>
</dbReference>
<feature type="compositionally biased region" description="Basic residues" evidence="12">
    <location>
        <begin position="1425"/>
        <end position="1437"/>
    </location>
</feature>
<dbReference type="InterPro" id="IPR001849">
    <property type="entry name" value="PH_domain"/>
</dbReference>
<dbReference type="Gene3D" id="3.40.50.2000">
    <property type="entry name" value="Glycogen Phosphorylase B"/>
    <property type="match status" value="2"/>
</dbReference>
<reference evidence="14 15" key="1">
    <citation type="submission" date="2024-07" db="EMBL/GenBank/DDBJ databases">
        <title>Draft sequence of the Neodothiora populina.</title>
        <authorList>
            <person name="Drown D.D."/>
            <person name="Schuette U.S."/>
            <person name="Buechlein A.B."/>
            <person name="Rusch D.R."/>
            <person name="Winton L.W."/>
            <person name="Adams G.A."/>
        </authorList>
    </citation>
    <scope>NUCLEOTIDE SEQUENCE [LARGE SCALE GENOMIC DNA]</scope>
    <source>
        <strain evidence="14 15">CPC 39397</strain>
    </source>
</reference>
<feature type="compositionally biased region" description="Acidic residues" evidence="12">
    <location>
        <begin position="1387"/>
        <end position="1409"/>
    </location>
</feature>
<dbReference type="PROSITE" id="PS50003">
    <property type="entry name" value="PH_DOMAIN"/>
    <property type="match status" value="1"/>
</dbReference>
<evidence type="ECO:0000256" key="9">
    <source>
        <dbReference type="ARBA" id="ARBA00029843"/>
    </source>
</evidence>